<accession>A0A9N9KII7</accession>
<organism evidence="8 9">
    <name type="scientific">Cetraspora pellucida</name>
    <dbReference type="NCBI Taxonomy" id="1433469"/>
    <lineage>
        <taxon>Eukaryota</taxon>
        <taxon>Fungi</taxon>
        <taxon>Fungi incertae sedis</taxon>
        <taxon>Mucoromycota</taxon>
        <taxon>Glomeromycotina</taxon>
        <taxon>Glomeromycetes</taxon>
        <taxon>Diversisporales</taxon>
        <taxon>Gigasporaceae</taxon>
        <taxon>Cetraspora</taxon>
    </lineage>
</organism>
<comment type="caution">
    <text evidence="8">The sequence shown here is derived from an EMBL/GenBank/DDBJ whole genome shotgun (WGS) entry which is preliminary data.</text>
</comment>
<keyword evidence="9" id="KW-1185">Reference proteome</keyword>
<dbReference type="AlphaFoldDB" id="A0A9N9KII7"/>
<dbReference type="GO" id="GO:0003677">
    <property type="term" value="F:DNA binding"/>
    <property type="evidence" value="ECO:0007669"/>
    <property type="project" value="UniProtKB-KW"/>
</dbReference>
<evidence type="ECO:0000259" key="7">
    <source>
        <dbReference type="Pfam" id="PF00136"/>
    </source>
</evidence>
<dbReference type="EMBL" id="CAJVQA010076617">
    <property type="protein sequence ID" value="CAG8835679.1"/>
    <property type="molecule type" value="Genomic_DNA"/>
</dbReference>
<dbReference type="OrthoDB" id="2402897at2759"/>
<keyword evidence="2" id="KW-0808">Transferase</keyword>
<gene>
    <name evidence="8" type="ORF">CPELLU_LOCUS21272</name>
</gene>
<evidence type="ECO:0000256" key="5">
    <source>
        <dbReference type="ARBA" id="ARBA00023125"/>
    </source>
</evidence>
<evidence type="ECO:0000313" key="8">
    <source>
        <dbReference type="EMBL" id="CAG8835679.1"/>
    </source>
</evidence>
<evidence type="ECO:0000256" key="6">
    <source>
        <dbReference type="ARBA" id="ARBA00049244"/>
    </source>
</evidence>
<reference evidence="8" key="1">
    <citation type="submission" date="2021-06" db="EMBL/GenBank/DDBJ databases">
        <authorList>
            <person name="Kallberg Y."/>
            <person name="Tangrot J."/>
            <person name="Rosling A."/>
        </authorList>
    </citation>
    <scope>NUCLEOTIDE SEQUENCE</scope>
    <source>
        <strain evidence="8">FL966</strain>
    </source>
</reference>
<keyword evidence="4" id="KW-0239">DNA-directed DNA polymerase</keyword>
<comment type="catalytic activity">
    <reaction evidence="6">
        <text>DNA(n) + a 2'-deoxyribonucleoside 5'-triphosphate = DNA(n+1) + diphosphate</text>
        <dbReference type="Rhea" id="RHEA:22508"/>
        <dbReference type="Rhea" id="RHEA-COMP:17339"/>
        <dbReference type="Rhea" id="RHEA-COMP:17340"/>
        <dbReference type="ChEBI" id="CHEBI:33019"/>
        <dbReference type="ChEBI" id="CHEBI:61560"/>
        <dbReference type="ChEBI" id="CHEBI:173112"/>
        <dbReference type="EC" id="2.7.7.7"/>
    </reaction>
</comment>
<dbReference type="GO" id="GO:0003887">
    <property type="term" value="F:DNA-directed DNA polymerase activity"/>
    <property type="evidence" value="ECO:0007669"/>
    <property type="project" value="UniProtKB-KW"/>
</dbReference>
<name>A0A9N9KII7_9GLOM</name>
<dbReference type="Gene3D" id="3.30.420.10">
    <property type="entry name" value="Ribonuclease H-like superfamily/Ribonuclease H"/>
    <property type="match status" value="1"/>
</dbReference>
<dbReference type="GO" id="GO:0006261">
    <property type="term" value="P:DNA-templated DNA replication"/>
    <property type="evidence" value="ECO:0007669"/>
    <property type="project" value="TreeGrafter"/>
</dbReference>
<dbReference type="Gene3D" id="3.90.1600.10">
    <property type="entry name" value="Palm domain of DNA polymerase"/>
    <property type="match status" value="1"/>
</dbReference>
<dbReference type="InterPro" id="IPR050240">
    <property type="entry name" value="DNA_pol_type-B"/>
</dbReference>
<evidence type="ECO:0000256" key="1">
    <source>
        <dbReference type="ARBA" id="ARBA00012417"/>
    </source>
</evidence>
<dbReference type="PANTHER" id="PTHR10322">
    <property type="entry name" value="DNA POLYMERASE CATALYTIC SUBUNIT"/>
    <property type="match status" value="1"/>
</dbReference>
<dbReference type="InterPro" id="IPR006134">
    <property type="entry name" value="DNA-dir_DNA_pol_B_multi_dom"/>
</dbReference>
<feature type="domain" description="DNA-directed DNA polymerase family B multifunctional" evidence="7">
    <location>
        <begin position="137"/>
        <end position="218"/>
    </location>
</feature>
<feature type="non-terminal residue" evidence="8">
    <location>
        <position position="233"/>
    </location>
</feature>
<proteinExistence type="predicted"/>
<feature type="non-terminal residue" evidence="8">
    <location>
        <position position="1"/>
    </location>
</feature>
<dbReference type="InterPro" id="IPR012337">
    <property type="entry name" value="RNaseH-like_sf"/>
</dbReference>
<dbReference type="SUPFAM" id="SSF53098">
    <property type="entry name" value="Ribonuclease H-like"/>
    <property type="match status" value="1"/>
</dbReference>
<keyword evidence="5" id="KW-0238">DNA-binding</keyword>
<sequence>DIIKWDRRNDYITINASEKTKHYYLKINGTDEYDQQTMFRQHFGTLANWKLNDILKMLKLNPKDDLEIKKMYEILYNCYQGNYNKEEKKKQCTIILKYCIRDCIAPKEAIEYINKITEYRLISDLTIIPLYEYSYGNKTKMINNLFVNLAHQEQFEISFKYRGRNEKEKFKGGLVGDPEKGFSSISHVVLDFNSLYPSLMTQNNICFLTKLLENEEEECYKISFEDIKGKTKY</sequence>
<evidence type="ECO:0000256" key="2">
    <source>
        <dbReference type="ARBA" id="ARBA00022679"/>
    </source>
</evidence>
<dbReference type="SUPFAM" id="SSF56672">
    <property type="entry name" value="DNA/RNA polymerases"/>
    <property type="match status" value="1"/>
</dbReference>
<keyword evidence="3" id="KW-0548">Nucleotidyltransferase</keyword>
<protein>
    <recommendedName>
        <fullName evidence="1">DNA-directed DNA polymerase</fullName>
        <ecNumber evidence="1">2.7.7.7</ecNumber>
    </recommendedName>
</protein>
<evidence type="ECO:0000256" key="4">
    <source>
        <dbReference type="ARBA" id="ARBA00022932"/>
    </source>
</evidence>
<dbReference type="Proteomes" id="UP000789759">
    <property type="component" value="Unassembled WGS sequence"/>
</dbReference>
<dbReference type="InterPro" id="IPR036397">
    <property type="entry name" value="RNaseH_sf"/>
</dbReference>
<evidence type="ECO:0000256" key="3">
    <source>
        <dbReference type="ARBA" id="ARBA00022695"/>
    </source>
</evidence>
<evidence type="ECO:0000313" key="9">
    <source>
        <dbReference type="Proteomes" id="UP000789759"/>
    </source>
</evidence>
<dbReference type="Pfam" id="PF00136">
    <property type="entry name" value="DNA_pol_B"/>
    <property type="match status" value="1"/>
</dbReference>
<dbReference type="InterPro" id="IPR043502">
    <property type="entry name" value="DNA/RNA_pol_sf"/>
</dbReference>
<dbReference type="InterPro" id="IPR023211">
    <property type="entry name" value="DNA_pol_palm_dom_sf"/>
</dbReference>
<dbReference type="EC" id="2.7.7.7" evidence="1"/>
<dbReference type="PANTHER" id="PTHR10322:SF23">
    <property type="entry name" value="DNA POLYMERASE DELTA CATALYTIC SUBUNIT"/>
    <property type="match status" value="1"/>
</dbReference>
<dbReference type="GO" id="GO:0000166">
    <property type="term" value="F:nucleotide binding"/>
    <property type="evidence" value="ECO:0007669"/>
    <property type="project" value="InterPro"/>
</dbReference>